<reference evidence="6" key="2">
    <citation type="journal article" date="2023" name="BMC Genomics">
        <title>Pest status, molecular evolution, and epigenetic factors derived from the genome assembly of Frankliniella fusca, a thysanopteran phytovirus vector.</title>
        <authorList>
            <person name="Catto M.A."/>
            <person name="Labadie P.E."/>
            <person name="Jacobson A.L."/>
            <person name="Kennedy G.G."/>
            <person name="Srinivasan R."/>
            <person name="Hunt B.G."/>
        </authorList>
    </citation>
    <scope>NUCLEOTIDE SEQUENCE</scope>
    <source>
        <strain evidence="6">PL_HMW_Pooled</strain>
    </source>
</reference>
<keyword evidence="4" id="KW-0732">Signal</keyword>
<gene>
    <name evidence="6" type="ORF">KUF71_010272</name>
</gene>
<comment type="subcellular location">
    <subcellularLocation>
        <location evidence="1">Secreted</location>
    </subcellularLocation>
</comment>
<evidence type="ECO:0000313" key="7">
    <source>
        <dbReference type="Proteomes" id="UP001219518"/>
    </source>
</evidence>
<keyword evidence="7" id="KW-1185">Reference proteome</keyword>
<proteinExistence type="predicted"/>
<evidence type="ECO:0000256" key="2">
    <source>
        <dbReference type="ARBA" id="ARBA00022525"/>
    </source>
</evidence>
<dbReference type="Pfam" id="PF15430">
    <property type="entry name" value="SVWC"/>
    <property type="match status" value="1"/>
</dbReference>
<evidence type="ECO:0000256" key="4">
    <source>
        <dbReference type="SAM" id="SignalP"/>
    </source>
</evidence>
<dbReference type="GO" id="GO:0005576">
    <property type="term" value="C:extracellular region"/>
    <property type="evidence" value="ECO:0007669"/>
    <property type="project" value="UniProtKB-SubCell"/>
</dbReference>
<evidence type="ECO:0000313" key="6">
    <source>
        <dbReference type="EMBL" id="KAK3921057.1"/>
    </source>
</evidence>
<keyword evidence="2" id="KW-0964">Secreted</keyword>
<evidence type="ECO:0000256" key="3">
    <source>
        <dbReference type="SAM" id="MobiDB-lite"/>
    </source>
</evidence>
<feature type="compositionally biased region" description="Polar residues" evidence="3">
    <location>
        <begin position="172"/>
        <end position="184"/>
    </location>
</feature>
<feature type="chain" id="PRO_5042286720" evidence="4">
    <location>
        <begin position="21"/>
        <end position="184"/>
    </location>
</feature>
<dbReference type="Proteomes" id="UP001219518">
    <property type="component" value="Unassembled WGS sequence"/>
</dbReference>
<evidence type="ECO:0000259" key="5">
    <source>
        <dbReference type="SMART" id="SM01318"/>
    </source>
</evidence>
<dbReference type="SMART" id="SM01318">
    <property type="entry name" value="SVWC"/>
    <property type="match status" value="1"/>
</dbReference>
<accession>A0AAE1HGV7</accession>
<comment type="caution">
    <text evidence="6">The sequence shown here is derived from an EMBL/GenBank/DDBJ whole genome shotgun (WGS) entry which is preliminary data.</text>
</comment>
<evidence type="ECO:0000256" key="1">
    <source>
        <dbReference type="ARBA" id="ARBA00004613"/>
    </source>
</evidence>
<protein>
    <submittedName>
        <fullName evidence="6">Venom peptide HsVx1</fullName>
    </submittedName>
</protein>
<organism evidence="6 7">
    <name type="scientific">Frankliniella fusca</name>
    <dbReference type="NCBI Taxonomy" id="407009"/>
    <lineage>
        <taxon>Eukaryota</taxon>
        <taxon>Metazoa</taxon>
        <taxon>Ecdysozoa</taxon>
        <taxon>Arthropoda</taxon>
        <taxon>Hexapoda</taxon>
        <taxon>Insecta</taxon>
        <taxon>Pterygota</taxon>
        <taxon>Neoptera</taxon>
        <taxon>Paraneoptera</taxon>
        <taxon>Thysanoptera</taxon>
        <taxon>Terebrantia</taxon>
        <taxon>Thripoidea</taxon>
        <taxon>Thripidae</taxon>
        <taxon>Frankliniella</taxon>
    </lineage>
</organism>
<name>A0AAE1HGV7_9NEOP</name>
<sequence length="184" mass="18989">MLVVVGALLAVGLAVNCASAAQIPAGSEKPQEPQEQPRGCTFRGQLYAAGERWATGPPNKCAKYICEGDDQIAALTCPWFVPAPGCRAIPGDENAVYPGCCPMRKCREPVPLQGHGQGLAAEASTAAPDAAPAARAAPVIRVTISDTTTDATTDTTTTTTTTNVGEDEDSSETVFTSTMTPPPI</sequence>
<feature type="signal peptide" evidence="4">
    <location>
        <begin position="1"/>
        <end position="20"/>
    </location>
</feature>
<feature type="region of interest" description="Disordered" evidence="3">
    <location>
        <begin position="148"/>
        <end position="184"/>
    </location>
</feature>
<feature type="compositionally biased region" description="Low complexity" evidence="3">
    <location>
        <begin position="148"/>
        <end position="162"/>
    </location>
</feature>
<dbReference type="EMBL" id="JAHWGI010001031">
    <property type="protein sequence ID" value="KAK3921057.1"/>
    <property type="molecule type" value="Genomic_DNA"/>
</dbReference>
<dbReference type="InterPro" id="IPR029277">
    <property type="entry name" value="SVWC_dom"/>
</dbReference>
<reference evidence="6" key="1">
    <citation type="submission" date="2021-07" db="EMBL/GenBank/DDBJ databases">
        <authorList>
            <person name="Catto M.A."/>
            <person name="Jacobson A."/>
            <person name="Kennedy G."/>
            <person name="Labadie P."/>
            <person name="Hunt B.G."/>
            <person name="Srinivasan R."/>
        </authorList>
    </citation>
    <scope>NUCLEOTIDE SEQUENCE</scope>
    <source>
        <strain evidence="6">PL_HMW_Pooled</strain>
        <tissue evidence="6">Head</tissue>
    </source>
</reference>
<feature type="domain" description="Single" evidence="5">
    <location>
        <begin position="40"/>
        <end position="106"/>
    </location>
</feature>
<dbReference type="AlphaFoldDB" id="A0AAE1HGV7"/>